<dbReference type="GO" id="GO:0050832">
    <property type="term" value="P:defense response to fungus"/>
    <property type="evidence" value="ECO:0007669"/>
    <property type="project" value="UniProtKB-KW"/>
</dbReference>
<evidence type="ECO:0000256" key="3">
    <source>
        <dbReference type="ARBA" id="ARBA00022525"/>
    </source>
</evidence>
<dbReference type="GO" id="GO:0031640">
    <property type="term" value="P:killing of cells of another organism"/>
    <property type="evidence" value="ECO:0007669"/>
    <property type="project" value="UniProtKB-KW"/>
</dbReference>
<evidence type="ECO:0000313" key="9">
    <source>
        <dbReference type="EMBL" id="KAK9200889.1"/>
    </source>
</evidence>
<evidence type="ECO:0000256" key="2">
    <source>
        <dbReference type="ARBA" id="ARBA00006722"/>
    </source>
</evidence>
<evidence type="ECO:0000256" key="1">
    <source>
        <dbReference type="ARBA" id="ARBA00004613"/>
    </source>
</evidence>
<keyword evidence="6 8" id="KW-0732">Signal</keyword>
<name>A0AAP0M8R7_9ROSI</name>
<reference evidence="9 10" key="1">
    <citation type="submission" date="2024-05" db="EMBL/GenBank/DDBJ databases">
        <title>Haplotype-resolved chromosome-level genome assembly of Huyou (Citrus changshanensis).</title>
        <authorList>
            <person name="Miao C."/>
            <person name="Chen W."/>
            <person name="Wu Y."/>
            <person name="Wang L."/>
            <person name="Zhao S."/>
            <person name="Grierson D."/>
            <person name="Xu C."/>
            <person name="Chen K."/>
        </authorList>
    </citation>
    <scope>NUCLEOTIDE SEQUENCE [LARGE SCALE GENOMIC DNA]</scope>
    <source>
        <strain evidence="9">01-14</strain>
        <tissue evidence="9">Leaf</tissue>
    </source>
</reference>
<dbReference type="PANTHER" id="PTHR34453:SF3">
    <property type="entry name" value="DEFENSIN-LIKE (DEFL) FAMILY PROTEIN-RELATED"/>
    <property type="match status" value="1"/>
</dbReference>
<dbReference type="Proteomes" id="UP001428341">
    <property type="component" value="Unassembled WGS sequence"/>
</dbReference>
<protein>
    <submittedName>
        <fullName evidence="9">Uncharacterized protein</fullName>
    </submittedName>
</protein>
<keyword evidence="4" id="KW-0929">Antimicrobial</keyword>
<comment type="subcellular location">
    <subcellularLocation>
        <location evidence="1">Secreted</location>
    </subcellularLocation>
</comment>
<evidence type="ECO:0000256" key="8">
    <source>
        <dbReference type="SAM" id="SignalP"/>
    </source>
</evidence>
<dbReference type="Pfam" id="PF10868">
    <property type="entry name" value="Defensin_like"/>
    <property type="match status" value="1"/>
</dbReference>
<dbReference type="AlphaFoldDB" id="A0AAP0M8R7"/>
<keyword evidence="10" id="KW-1185">Reference proteome</keyword>
<comment type="similarity">
    <text evidence="2">Belongs to the DEFL family.</text>
</comment>
<dbReference type="GO" id="GO:0005576">
    <property type="term" value="C:extracellular region"/>
    <property type="evidence" value="ECO:0007669"/>
    <property type="project" value="UniProtKB-SubCell"/>
</dbReference>
<sequence>MAQVKVLTYVLIVALMLCINSKEVVSKSKCCNNHPELGGCKHGVDDDPDQGGKCWTYCVSDCEKGGFCKEVYKNHFECHCYC</sequence>
<dbReference type="InterPro" id="IPR022618">
    <property type="entry name" value="Defensin-like_20-28"/>
</dbReference>
<gene>
    <name evidence="9" type="ORF">WN944_016088</name>
</gene>
<evidence type="ECO:0000256" key="6">
    <source>
        <dbReference type="ARBA" id="ARBA00022729"/>
    </source>
</evidence>
<evidence type="ECO:0000256" key="7">
    <source>
        <dbReference type="ARBA" id="ARBA00022821"/>
    </source>
</evidence>
<dbReference type="EMBL" id="JBCGBO010000005">
    <property type="protein sequence ID" value="KAK9200889.1"/>
    <property type="molecule type" value="Genomic_DNA"/>
</dbReference>
<evidence type="ECO:0000256" key="5">
    <source>
        <dbReference type="ARBA" id="ARBA00022577"/>
    </source>
</evidence>
<feature type="chain" id="PRO_5043017561" evidence="8">
    <location>
        <begin position="27"/>
        <end position="82"/>
    </location>
</feature>
<evidence type="ECO:0000256" key="4">
    <source>
        <dbReference type="ARBA" id="ARBA00022529"/>
    </source>
</evidence>
<proteinExistence type="inferred from homology"/>
<comment type="caution">
    <text evidence="9">The sequence shown here is derived from an EMBL/GenBank/DDBJ whole genome shotgun (WGS) entry which is preliminary data.</text>
</comment>
<accession>A0AAP0M8R7</accession>
<keyword evidence="5" id="KW-0295">Fungicide</keyword>
<feature type="signal peptide" evidence="8">
    <location>
        <begin position="1"/>
        <end position="26"/>
    </location>
</feature>
<organism evidence="9 10">
    <name type="scientific">Citrus x changshan-huyou</name>
    <dbReference type="NCBI Taxonomy" id="2935761"/>
    <lineage>
        <taxon>Eukaryota</taxon>
        <taxon>Viridiplantae</taxon>
        <taxon>Streptophyta</taxon>
        <taxon>Embryophyta</taxon>
        <taxon>Tracheophyta</taxon>
        <taxon>Spermatophyta</taxon>
        <taxon>Magnoliopsida</taxon>
        <taxon>eudicotyledons</taxon>
        <taxon>Gunneridae</taxon>
        <taxon>Pentapetalae</taxon>
        <taxon>rosids</taxon>
        <taxon>malvids</taxon>
        <taxon>Sapindales</taxon>
        <taxon>Rutaceae</taxon>
        <taxon>Aurantioideae</taxon>
        <taxon>Citrus</taxon>
    </lineage>
</organism>
<keyword evidence="3" id="KW-0964">Secreted</keyword>
<keyword evidence="7" id="KW-0611">Plant defense</keyword>
<evidence type="ECO:0000313" key="10">
    <source>
        <dbReference type="Proteomes" id="UP001428341"/>
    </source>
</evidence>
<dbReference type="PANTHER" id="PTHR34453">
    <property type="entry name" value="DEFENSIN-LIKE (DEFL) FAMILY PROTEIN-RELATED"/>
    <property type="match status" value="1"/>
</dbReference>